<dbReference type="STRING" id="1150368.SAMN02927921_00412"/>
<reference evidence="2 3" key="1">
    <citation type="submission" date="2016-11" db="EMBL/GenBank/DDBJ databases">
        <authorList>
            <person name="Jaros S."/>
            <person name="Januszkiewicz K."/>
            <person name="Wedrychowicz H."/>
        </authorList>
    </citation>
    <scope>NUCLEOTIDE SEQUENCE [LARGE SCALE GENOMIC DNA]</scope>
    <source>
        <strain evidence="2 3">CGMCC 1.12145</strain>
    </source>
</reference>
<evidence type="ECO:0000313" key="2">
    <source>
        <dbReference type="EMBL" id="SFW18599.1"/>
    </source>
</evidence>
<dbReference type="Gene3D" id="3.40.50.300">
    <property type="entry name" value="P-loop containing nucleotide triphosphate hydrolases"/>
    <property type="match status" value="1"/>
</dbReference>
<gene>
    <name evidence="2" type="ORF">SAMN02927921_00412</name>
</gene>
<dbReference type="SUPFAM" id="SSF52540">
    <property type="entry name" value="P-loop containing nucleoside triphosphate hydrolases"/>
    <property type="match status" value="1"/>
</dbReference>
<evidence type="ECO:0000313" key="3">
    <source>
        <dbReference type="Proteomes" id="UP000182248"/>
    </source>
</evidence>
<organism evidence="2 3">
    <name type="scientific">Sinomicrobium oceani</name>
    <dbReference type="NCBI Taxonomy" id="1150368"/>
    <lineage>
        <taxon>Bacteria</taxon>
        <taxon>Pseudomonadati</taxon>
        <taxon>Bacteroidota</taxon>
        <taxon>Flavobacteriia</taxon>
        <taxon>Flavobacteriales</taxon>
        <taxon>Flavobacteriaceae</taxon>
        <taxon>Sinomicrobium</taxon>
    </lineage>
</organism>
<keyword evidence="3" id="KW-1185">Reference proteome</keyword>
<protein>
    <submittedName>
        <fullName evidence="2">Predicted ATPase</fullName>
    </submittedName>
</protein>
<accession>A0A1K1M685</accession>
<feature type="domain" description="NadR/Ttd14 AAA" evidence="1">
    <location>
        <begin position="7"/>
        <end position="171"/>
    </location>
</feature>
<dbReference type="Proteomes" id="UP000182248">
    <property type="component" value="Unassembled WGS sequence"/>
</dbReference>
<dbReference type="InterPro" id="IPR027417">
    <property type="entry name" value="P-loop_NTPase"/>
</dbReference>
<name>A0A1K1M685_9FLAO</name>
<dbReference type="OrthoDB" id="5638848at2"/>
<proteinExistence type="predicted"/>
<dbReference type="AlphaFoldDB" id="A0A1K1M685"/>
<sequence>MTVSTKKIIITGGPGTGKSSVLDEFIRRGHRCFPEISRQVTAEAQEQGIAQLFLTEPLLFSTRLLEGRKKQFTDACELPDERVFIDRGVPDVLAYMDYAGSEYPGFFRDVCDYCRYDQVFLLPPWEAIYVSDSERYENFEQAQVIHRFIKETYKRFGYTLTEVPTGTVSGRADFILEQLHISHTTVSHTSTNTPIT</sequence>
<evidence type="ECO:0000259" key="1">
    <source>
        <dbReference type="Pfam" id="PF13521"/>
    </source>
</evidence>
<dbReference type="EMBL" id="FPJE01000002">
    <property type="protein sequence ID" value="SFW18599.1"/>
    <property type="molecule type" value="Genomic_DNA"/>
</dbReference>
<dbReference type="Pfam" id="PF13521">
    <property type="entry name" value="AAA_28"/>
    <property type="match status" value="1"/>
</dbReference>
<dbReference type="InterPro" id="IPR038727">
    <property type="entry name" value="NadR/Ttd14_AAA_dom"/>
</dbReference>